<dbReference type="RefSeq" id="WP_214388237.1">
    <property type="nucleotide sequence ID" value="NZ_JAFLWW010000002.1"/>
</dbReference>
<evidence type="ECO:0000313" key="2">
    <source>
        <dbReference type="EMBL" id="MBT1155035.1"/>
    </source>
</evidence>
<accession>A0A9X1A856</accession>
<dbReference type="InterPro" id="IPR032710">
    <property type="entry name" value="NTF2-like_dom_sf"/>
</dbReference>
<dbReference type="AlphaFoldDB" id="A0A9X1A856"/>
<reference evidence="2" key="2">
    <citation type="submission" date="2021-03" db="EMBL/GenBank/DDBJ databases">
        <authorList>
            <person name="Artuso I."/>
            <person name="Turrini P."/>
            <person name="Pirolo M."/>
            <person name="Lugli G.A."/>
            <person name="Ventura M."/>
            <person name="Visca P."/>
        </authorList>
    </citation>
    <scope>NUCLEOTIDE SEQUENCE</scope>
    <source>
        <strain evidence="2">LMG 26462</strain>
    </source>
</reference>
<dbReference type="EMBL" id="JAFLWW010000002">
    <property type="protein sequence ID" value="MBT1155035.1"/>
    <property type="molecule type" value="Genomic_DNA"/>
</dbReference>
<dbReference type="InterPro" id="IPR037401">
    <property type="entry name" value="SnoaL-like"/>
</dbReference>
<feature type="domain" description="SnoaL-like" evidence="1">
    <location>
        <begin position="19"/>
        <end position="122"/>
    </location>
</feature>
<dbReference type="Gene3D" id="3.10.450.50">
    <property type="match status" value="1"/>
</dbReference>
<reference evidence="2" key="1">
    <citation type="journal article" date="2021" name="Microorganisms">
        <title>Phylogenomic Reconstruction and Metabolic Potential of the Genus Aminobacter.</title>
        <authorList>
            <person name="Artuso I."/>
            <person name="Turrini P."/>
            <person name="Pirolo M."/>
            <person name="Lugli G.A."/>
            <person name="Ventura M."/>
            <person name="Visca P."/>
        </authorList>
    </citation>
    <scope>NUCLEOTIDE SEQUENCE</scope>
    <source>
        <strain evidence="2">LMG 26462</strain>
    </source>
</reference>
<organism evidence="2 3">
    <name type="scientific">Aminobacter anthyllidis</name>
    <dbReference type="NCBI Taxonomy" id="1035067"/>
    <lineage>
        <taxon>Bacteria</taxon>
        <taxon>Pseudomonadati</taxon>
        <taxon>Pseudomonadota</taxon>
        <taxon>Alphaproteobacteria</taxon>
        <taxon>Hyphomicrobiales</taxon>
        <taxon>Phyllobacteriaceae</taxon>
        <taxon>Aminobacter</taxon>
    </lineage>
</organism>
<name>A0A9X1A856_9HYPH</name>
<evidence type="ECO:0000313" key="3">
    <source>
        <dbReference type="Proteomes" id="UP001138921"/>
    </source>
</evidence>
<keyword evidence="3" id="KW-1185">Reference proteome</keyword>
<dbReference type="SUPFAM" id="SSF54427">
    <property type="entry name" value="NTF2-like"/>
    <property type="match status" value="1"/>
</dbReference>
<dbReference type="Pfam" id="PF12680">
    <property type="entry name" value="SnoaL_2"/>
    <property type="match status" value="1"/>
</dbReference>
<gene>
    <name evidence="2" type="ORF">J1C56_05465</name>
</gene>
<proteinExistence type="predicted"/>
<protein>
    <submittedName>
        <fullName evidence="2">Nuclear transport factor 2 family protein</fullName>
    </submittedName>
</protein>
<dbReference type="Proteomes" id="UP001138921">
    <property type="component" value="Unassembled WGS sequence"/>
</dbReference>
<evidence type="ECO:0000259" key="1">
    <source>
        <dbReference type="Pfam" id="PF12680"/>
    </source>
</evidence>
<sequence>MVDDGSSRDQPFEPVAALTQYHAAIDALDFKAIEACFVPDAEYVSDGVGTIAGRDAIMEAFRGYFAIYGDQISKDEAVAALSPRSAWSRWRLEATHALTGARLSRSGEEMVHFDAQGRIVRVEVKDDVAAQGSRQ</sequence>
<comment type="caution">
    <text evidence="2">The sequence shown here is derived from an EMBL/GenBank/DDBJ whole genome shotgun (WGS) entry which is preliminary data.</text>
</comment>